<feature type="domain" description="HTH HARE-type" evidence="2">
    <location>
        <begin position="216"/>
        <end position="280"/>
    </location>
</feature>
<sequence>MLSATIDNLISGLKPRQQEVLANRFGLKSGEKKTLASIGEKYDLTRERIRQIEEGALKTVQNNLLVEKKEAIEEILKSISGHLGNFGGLRKEDLFLFEIKHFLKDEKLHHWHLKFLSEVAGSPIYYPTDHNFHAFWYLDAKHIQFADQFVLRFENLIADKKEEIVSGRFYDYFIEATKNSRLPHSIGLNYLSVSKKFGVNPFGDLGLSRWEEITPKTTRSKIYLILKKHSAPLHFKDITGAINRAGFNRGKAIFQTVHNELIKDPQFILVGRGIYGLKERGFIAGTAKNIISRILKEKGPLSLQEIFDLVSKQRFLKENTIILNLQNKKYFKKLKDGRYHIK</sequence>
<dbReference type="PANTHER" id="PTHR30603:SF62">
    <property type="entry name" value="RNA POLYMERASE SIGMA FACTOR SIGA"/>
    <property type="match status" value="1"/>
</dbReference>
<dbReference type="Pfam" id="PF04545">
    <property type="entry name" value="Sigma70_r4"/>
    <property type="match status" value="1"/>
</dbReference>
<dbReference type="PROSITE" id="PS51913">
    <property type="entry name" value="HTH_HARE"/>
    <property type="match status" value="1"/>
</dbReference>
<dbReference type="GO" id="GO:0006352">
    <property type="term" value="P:DNA-templated transcription initiation"/>
    <property type="evidence" value="ECO:0007669"/>
    <property type="project" value="InterPro"/>
</dbReference>
<name>A0A2M7B5E5_9BACT</name>
<dbReference type="Gene3D" id="1.10.10.1250">
    <property type="entry name" value="RNA polymerase, subunit delta, N-terminal domain"/>
    <property type="match status" value="1"/>
</dbReference>
<protein>
    <recommendedName>
        <fullName evidence="2">HTH HARE-type domain-containing protein</fullName>
    </recommendedName>
</protein>
<organism evidence="3 4">
    <name type="scientific">Candidatus Wolfebacteria bacterium CG03_land_8_20_14_0_80_40_12</name>
    <dbReference type="NCBI Taxonomy" id="1975069"/>
    <lineage>
        <taxon>Bacteria</taxon>
        <taxon>Candidatus Wolfeibacteriota</taxon>
    </lineage>
</organism>
<proteinExistence type="predicted"/>
<accession>A0A2M7B5E5</accession>
<dbReference type="InterPro" id="IPR036388">
    <property type="entry name" value="WH-like_DNA-bd_sf"/>
</dbReference>
<dbReference type="Proteomes" id="UP000228949">
    <property type="component" value="Unassembled WGS sequence"/>
</dbReference>
<dbReference type="AlphaFoldDB" id="A0A2M7B5E5"/>
<evidence type="ECO:0000259" key="2">
    <source>
        <dbReference type="PROSITE" id="PS51913"/>
    </source>
</evidence>
<evidence type="ECO:0000256" key="1">
    <source>
        <dbReference type="ARBA" id="ARBA00023163"/>
    </source>
</evidence>
<dbReference type="PRINTS" id="PR00046">
    <property type="entry name" value="SIGMA70FCT"/>
</dbReference>
<evidence type="ECO:0000313" key="4">
    <source>
        <dbReference type="Proteomes" id="UP000228949"/>
    </source>
</evidence>
<dbReference type="InterPro" id="IPR038087">
    <property type="entry name" value="RNAP_delta_N_dom_sf"/>
</dbReference>
<dbReference type="Gene3D" id="1.10.10.10">
    <property type="entry name" value="Winged helix-like DNA-binding domain superfamily/Winged helix DNA-binding domain"/>
    <property type="match status" value="1"/>
</dbReference>
<dbReference type="SUPFAM" id="SSF88659">
    <property type="entry name" value="Sigma3 and sigma4 domains of RNA polymerase sigma factors"/>
    <property type="match status" value="1"/>
</dbReference>
<keyword evidence="1" id="KW-0804">Transcription</keyword>
<dbReference type="PANTHER" id="PTHR30603">
    <property type="entry name" value="RNA POLYMERASE SIGMA FACTOR RPO"/>
    <property type="match status" value="1"/>
</dbReference>
<comment type="caution">
    <text evidence="3">The sequence shown here is derived from an EMBL/GenBank/DDBJ whole genome shotgun (WGS) entry which is preliminary data.</text>
</comment>
<dbReference type="InterPro" id="IPR007630">
    <property type="entry name" value="RNA_pol_sigma70_r4"/>
</dbReference>
<dbReference type="GO" id="GO:0003700">
    <property type="term" value="F:DNA-binding transcription factor activity"/>
    <property type="evidence" value="ECO:0007669"/>
    <property type="project" value="InterPro"/>
</dbReference>
<dbReference type="EMBL" id="PEVJ01000045">
    <property type="protein sequence ID" value="PIU98354.1"/>
    <property type="molecule type" value="Genomic_DNA"/>
</dbReference>
<dbReference type="InterPro" id="IPR013324">
    <property type="entry name" value="RNA_pol_sigma_r3/r4-like"/>
</dbReference>
<gene>
    <name evidence="3" type="ORF">COS61_01855</name>
</gene>
<evidence type="ECO:0000313" key="3">
    <source>
        <dbReference type="EMBL" id="PIU98354.1"/>
    </source>
</evidence>
<dbReference type="InterPro" id="IPR000943">
    <property type="entry name" value="RNA_pol_sigma70"/>
</dbReference>
<reference evidence="4" key="1">
    <citation type="submission" date="2017-09" db="EMBL/GenBank/DDBJ databases">
        <title>Depth-based differentiation of microbial function through sediment-hosted aquifers and enrichment of novel symbionts in the deep terrestrial subsurface.</title>
        <authorList>
            <person name="Probst A.J."/>
            <person name="Ladd B."/>
            <person name="Jarett J.K."/>
            <person name="Geller-Mcgrath D.E."/>
            <person name="Sieber C.M.K."/>
            <person name="Emerson J.B."/>
            <person name="Anantharaman K."/>
            <person name="Thomas B.C."/>
            <person name="Malmstrom R."/>
            <person name="Stieglmeier M."/>
            <person name="Klingl A."/>
            <person name="Woyke T."/>
            <person name="Ryan C.M."/>
            <person name="Banfield J.F."/>
        </authorList>
    </citation>
    <scope>NUCLEOTIDE SEQUENCE [LARGE SCALE GENOMIC DNA]</scope>
</reference>
<dbReference type="InterPro" id="IPR007759">
    <property type="entry name" value="Asxl_HARE-HTH"/>
</dbReference>
<dbReference type="InterPro" id="IPR050239">
    <property type="entry name" value="Sigma-70_RNA_pol_init_factors"/>
</dbReference>